<keyword evidence="2" id="KW-1185">Reference proteome</keyword>
<reference evidence="1 2" key="1">
    <citation type="journal article" date="2023" name="bioRxiv">
        <title>High-quality genome assemblies of four members of thePodospora anserinaspecies complex.</title>
        <authorList>
            <person name="Ament-Velasquez S.L."/>
            <person name="Vogan A.A."/>
            <person name="Wallerman O."/>
            <person name="Hartmann F."/>
            <person name="Gautier V."/>
            <person name="Silar P."/>
            <person name="Giraud T."/>
            <person name="Johannesson H."/>
        </authorList>
    </citation>
    <scope>NUCLEOTIDE SEQUENCE [LARGE SCALE GENOMIC DNA]</scope>
    <source>
        <strain evidence="1 2">CBS 112042</strain>
    </source>
</reference>
<sequence length="121" mass="13808">MHCTAVSGPSLRVHVHREEWFHAPFDLCTLPNHKGSTAGFRWSCSFLSRISQGGAKRNWKLVRGREHRCAETKPASQPPVWCHVPCILCLARCRVWLSGGSHHVHTMKRNHQPKLRNTALK</sequence>
<dbReference type="EMBL" id="JAFFGZ010000001">
    <property type="protein sequence ID" value="KAK4649624.1"/>
    <property type="molecule type" value="Genomic_DNA"/>
</dbReference>
<comment type="caution">
    <text evidence="1">The sequence shown here is derived from an EMBL/GenBank/DDBJ whole genome shotgun (WGS) entry which is preliminary data.</text>
</comment>
<dbReference type="RefSeq" id="XP_062738599.1">
    <property type="nucleotide sequence ID" value="XM_062875349.1"/>
</dbReference>
<name>A0ABR0G1N1_9PEZI</name>
<evidence type="ECO:0000313" key="2">
    <source>
        <dbReference type="Proteomes" id="UP001322138"/>
    </source>
</evidence>
<evidence type="ECO:0000313" key="1">
    <source>
        <dbReference type="EMBL" id="KAK4649624.1"/>
    </source>
</evidence>
<dbReference type="GeneID" id="87894831"/>
<protein>
    <submittedName>
        <fullName evidence="1">Uncharacterized protein</fullName>
    </submittedName>
</protein>
<proteinExistence type="predicted"/>
<accession>A0ABR0G1N1</accession>
<dbReference type="Proteomes" id="UP001322138">
    <property type="component" value="Unassembled WGS sequence"/>
</dbReference>
<gene>
    <name evidence="1" type="ORF">QC761_120640</name>
</gene>
<organism evidence="1 2">
    <name type="scientific">Podospora bellae-mahoneyi</name>
    <dbReference type="NCBI Taxonomy" id="2093777"/>
    <lineage>
        <taxon>Eukaryota</taxon>
        <taxon>Fungi</taxon>
        <taxon>Dikarya</taxon>
        <taxon>Ascomycota</taxon>
        <taxon>Pezizomycotina</taxon>
        <taxon>Sordariomycetes</taxon>
        <taxon>Sordariomycetidae</taxon>
        <taxon>Sordariales</taxon>
        <taxon>Podosporaceae</taxon>
        <taxon>Podospora</taxon>
    </lineage>
</organism>